<feature type="chain" id="PRO_5027992410" evidence="4">
    <location>
        <begin position="17"/>
        <end position="320"/>
    </location>
</feature>
<dbReference type="Proteomes" id="UP000515163">
    <property type="component" value="Unplaced"/>
</dbReference>
<feature type="signal peptide" evidence="4">
    <location>
        <begin position="1"/>
        <end position="16"/>
    </location>
</feature>
<dbReference type="KEGG" id="aten:116289442"/>
<reference evidence="7" key="1">
    <citation type="submission" date="2025-08" db="UniProtKB">
        <authorList>
            <consortium name="RefSeq"/>
        </authorList>
    </citation>
    <scope>IDENTIFICATION</scope>
    <source>
        <tissue evidence="7">Tentacle</tissue>
    </source>
</reference>
<dbReference type="Pfam" id="PF13385">
    <property type="entry name" value="Laminin_G_3"/>
    <property type="match status" value="1"/>
</dbReference>
<protein>
    <submittedName>
        <fullName evidence="7">Uncharacterized protein LOC116289442</fullName>
    </submittedName>
</protein>
<name>A0A6P8H761_ACTTE</name>
<keyword evidence="2" id="KW-1015">Disulfide bond</keyword>
<evidence type="ECO:0000259" key="5">
    <source>
        <dbReference type="SMART" id="SM00560"/>
    </source>
</evidence>
<evidence type="ECO:0000256" key="1">
    <source>
        <dbReference type="ARBA" id="ARBA00022729"/>
    </source>
</evidence>
<sequence length="320" mass="34610">MKSLLVVLGLFIAVQANSSKRQSVPSAVPASGAGGLPPDKRLVCKLEFNKTHGEVVGDSSGYLNNGYLMAGAILVNFQQGKCGNAAYTYCGDILFHGDTFQGKPYVAVTVAAWINLKEVVGSHSIFDTIGSTHACGQYHFEVNNGMVRWFHRNESQITIFSNTAEGNLVQQDKWTHVAGTYDSASGKSKIYVNGVLRNMTIGSGLLSRDWVSRAGIGDHKANRPLKGFIDDFRIYNYALTKDEISALVKQCGLLPKAPAPAKKPFADISAPVYGDTPIDAATAADDYLPLKTARPNRKTAVNSDSVEEAVLKRSHMAHHH</sequence>
<evidence type="ECO:0000313" key="7">
    <source>
        <dbReference type="RefSeq" id="XP_031552244.1"/>
    </source>
</evidence>
<evidence type="ECO:0000256" key="2">
    <source>
        <dbReference type="ARBA" id="ARBA00023157"/>
    </source>
</evidence>
<dbReference type="OrthoDB" id="547680at2759"/>
<keyword evidence="6" id="KW-1185">Reference proteome</keyword>
<dbReference type="InterPro" id="IPR013320">
    <property type="entry name" value="ConA-like_dom_sf"/>
</dbReference>
<gene>
    <name evidence="7" type="primary">LOC116289442</name>
</gene>
<dbReference type="InterPro" id="IPR006558">
    <property type="entry name" value="LamG-like"/>
</dbReference>
<dbReference type="GeneID" id="116289442"/>
<feature type="region of interest" description="Disordered" evidence="3">
    <location>
        <begin position="296"/>
        <end position="320"/>
    </location>
</feature>
<dbReference type="InParanoid" id="A0A6P8H761"/>
<dbReference type="SMART" id="SM00560">
    <property type="entry name" value="LamGL"/>
    <property type="match status" value="1"/>
</dbReference>
<keyword evidence="1 4" id="KW-0732">Signal</keyword>
<evidence type="ECO:0000313" key="6">
    <source>
        <dbReference type="Proteomes" id="UP000515163"/>
    </source>
</evidence>
<evidence type="ECO:0000256" key="4">
    <source>
        <dbReference type="SAM" id="SignalP"/>
    </source>
</evidence>
<dbReference type="PANTHER" id="PTHR47635">
    <property type="entry name" value="CUB DOMAIN-CONTAINING PROTEIN"/>
    <property type="match status" value="1"/>
</dbReference>
<dbReference type="RefSeq" id="XP_031552244.1">
    <property type="nucleotide sequence ID" value="XM_031696384.1"/>
</dbReference>
<dbReference type="Gene3D" id="2.60.120.200">
    <property type="match status" value="1"/>
</dbReference>
<evidence type="ECO:0000256" key="3">
    <source>
        <dbReference type="SAM" id="MobiDB-lite"/>
    </source>
</evidence>
<organism evidence="6 7">
    <name type="scientific">Actinia tenebrosa</name>
    <name type="common">Australian red waratah sea anemone</name>
    <dbReference type="NCBI Taxonomy" id="6105"/>
    <lineage>
        <taxon>Eukaryota</taxon>
        <taxon>Metazoa</taxon>
        <taxon>Cnidaria</taxon>
        <taxon>Anthozoa</taxon>
        <taxon>Hexacorallia</taxon>
        <taxon>Actiniaria</taxon>
        <taxon>Actiniidae</taxon>
        <taxon>Actinia</taxon>
    </lineage>
</organism>
<dbReference type="PANTHER" id="PTHR47635:SF2">
    <property type="entry name" value="LAMG-LIKE JELLYROLL FOLD DOMAIN-CONTAINING PROTEIN"/>
    <property type="match status" value="1"/>
</dbReference>
<dbReference type="SUPFAM" id="SSF49899">
    <property type="entry name" value="Concanavalin A-like lectins/glucanases"/>
    <property type="match status" value="1"/>
</dbReference>
<accession>A0A6P8H761</accession>
<proteinExistence type="predicted"/>
<dbReference type="AlphaFoldDB" id="A0A6P8H761"/>
<feature type="domain" description="LamG-like jellyroll fold" evidence="5">
    <location>
        <begin position="106"/>
        <end position="242"/>
    </location>
</feature>